<dbReference type="RefSeq" id="WP_106159496.1">
    <property type="nucleotide sequence ID" value="NZ_PVTT01000001.1"/>
</dbReference>
<dbReference type="PANTHER" id="PTHR47529:SF1">
    <property type="entry name" value="PERIPLASMIC CHAPERONE PPID"/>
    <property type="match status" value="1"/>
</dbReference>
<dbReference type="InterPro" id="IPR027304">
    <property type="entry name" value="Trigger_fact/SurA_dom_sf"/>
</dbReference>
<keyword evidence="10" id="KW-0413">Isomerase</keyword>
<evidence type="ECO:0000256" key="1">
    <source>
        <dbReference type="ARBA" id="ARBA00004401"/>
    </source>
</evidence>
<keyword evidence="5 8" id="KW-0472">Membrane</keyword>
<comment type="similarity">
    <text evidence="7">Belongs to the PpiD chaperone family.</text>
</comment>
<keyword evidence="6" id="KW-0143">Chaperone</keyword>
<evidence type="ECO:0000313" key="10">
    <source>
        <dbReference type="EMBL" id="PRY95065.1"/>
    </source>
</evidence>
<sequence>MAKEKIAPGAKRGGTVSKVATWVIGGLLLVGLAGFGAGSFGGGGQRVATVEGQVIDADDLLLTADAIRRNAARQGRPLPFAQVQSIALGSLVTDAALDAEALRLGLSAGDERVARAITDDPRFRPLLSFDRSIYREFLESRRESESAYEERLRRQLARAQLEQAVIGGVEAPRGYLDIMTAFLLEGRDVRYAILRPDLLPAPIADPTEAELAEWYEANAEAFTIPAAPRIAYLWIAPEAVAADAEIDEARLRALYDERAEEFRRPERRLVERLVFADEAAARAVLGRIATGASDFDAEVAAAGLAPEDVDLGDVTFEGLGGAAEAVFARTEPGLTRVVPTEDGPAIFRVNALLNAVEIPFEDVREELTLELGLAGARRVIDDLEDEVDDLLAGGATVEDVAAEIGPAVSGTLFAGPDGDDPLLGYDTFREAARAATEDDFPEAVRTDDGGLFALRLDGMREARAPALDEVRGEVLATWRREAETDALMALAEALRDDFAAGEAPLDTIEEDALVRVAGLDGAPPALARAIFETPEGGTATVRLPGAAALVHVDQVTPADPDDPATRELRAALVAENPRGYPGDVFAAYARALQARMDVTVDQAMLNAIAAQYGN</sequence>
<keyword evidence="11" id="KW-1185">Reference proteome</keyword>
<comment type="subcellular location">
    <subcellularLocation>
        <location evidence="1">Cell membrane</location>
        <topology evidence="1">Single-pass type II membrane protein</topology>
    </subcellularLocation>
</comment>
<proteinExistence type="inferred from homology"/>
<gene>
    <name evidence="10" type="ORF">BCF33_0677</name>
</gene>
<dbReference type="EMBL" id="PVTT01000001">
    <property type="protein sequence ID" value="PRY95065.1"/>
    <property type="molecule type" value="Genomic_DNA"/>
</dbReference>
<dbReference type="SUPFAM" id="SSF109998">
    <property type="entry name" value="Triger factor/SurA peptide-binding domain-like"/>
    <property type="match status" value="1"/>
</dbReference>
<dbReference type="InterPro" id="IPR000297">
    <property type="entry name" value="PPIase_PpiC"/>
</dbReference>
<reference evidence="10 11" key="1">
    <citation type="submission" date="2018-03" db="EMBL/GenBank/DDBJ databases">
        <title>Genomic Encyclopedia of Archaeal and Bacterial Type Strains, Phase II (KMG-II): from individual species to whole genera.</title>
        <authorList>
            <person name="Goeker M."/>
        </authorList>
    </citation>
    <scope>NUCLEOTIDE SEQUENCE [LARGE SCALE GENOMIC DNA]</scope>
    <source>
        <strain evidence="10 11">DSM 29318</strain>
    </source>
</reference>
<evidence type="ECO:0000256" key="7">
    <source>
        <dbReference type="ARBA" id="ARBA00038408"/>
    </source>
</evidence>
<comment type="caution">
    <text evidence="10">The sequence shown here is derived from an EMBL/GenBank/DDBJ whole genome shotgun (WGS) entry which is preliminary data.</text>
</comment>
<keyword evidence="2" id="KW-1003">Cell membrane</keyword>
<feature type="transmembrane region" description="Helical" evidence="8">
    <location>
        <begin position="20"/>
        <end position="40"/>
    </location>
</feature>
<accession>A0A2T0X838</accession>
<dbReference type="Pfam" id="PF13145">
    <property type="entry name" value="Rotamase_2"/>
    <property type="match status" value="1"/>
</dbReference>
<evidence type="ECO:0000313" key="11">
    <source>
        <dbReference type="Proteomes" id="UP000238801"/>
    </source>
</evidence>
<evidence type="ECO:0000256" key="5">
    <source>
        <dbReference type="ARBA" id="ARBA00023136"/>
    </source>
</evidence>
<dbReference type="PANTHER" id="PTHR47529">
    <property type="entry name" value="PEPTIDYL-PROLYL CIS-TRANS ISOMERASE D"/>
    <property type="match status" value="1"/>
</dbReference>
<dbReference type="AlphaFoldDB" id="A0A2T0X838"/>
<evidence type="ECO:0000256" key="4">
    <source>
        <dbReference type="ARBA" id="ARBA00022989"/>
    </source>
</evidence>
<evidence type="ECO:0000256" key="6">
    <source>
        <dbReference type="ARBA" id="ARBA00023186"/>
    </source>
</evidence>
<feature type="domain" description="PpiC" evidence="9">
    <location>
        <begin position="246"/>
        <end position="365"/>
    </location>
</feature>
<evidence type="ECO:0000259" key="9">
    <source>
        <dbReference type="Pfam" id="PF13145"/>
    </source>
</evidence>
<evidence type="ECO:0000256" key="2">
    <source>
        <dbReference type="ARBA" id="ARBA00022475"/>
    </source>
</evidence>
<dbReference type="Gene3D" id="1.10.4030.10">
    <property type="entry name" value="Porin chaperone SurA, peptide-binding domain"/>
    <property type="match status" value="1"/>
</dbReference>
<evidence type="ECO:0000256" key="8">
    <source>
        <dbReference type="SAM" id="Phobius"/>
    </source>
</evidence>
<dbReference type="GO" id="GO:0003755">
    <property type="term" value="F:peptidyl-prolyl cis-trans isomerase activity"/>
    <property type="evidence" value="ECO:0007669"/>
    <property type="project" value="InterPro"/>
</dbReference>
<keyword evidence="3 8" id="KW-0812">Transmembrane</keyword>
<dbReference type="Pfam" id="PF13624">
    <property type="entry name" value="SurA_N_3"/>
    <property type="match status" value="1"/>
</dbReference>
<dbReference type="GO" id="GO:0005886">
    <property type="term" value="C:plasma membrane"/>
    <property type="evidence" value="ECO:0007669"/>
    <property type="project" value="UniProtKB-SubCell"/>
</dbReference>
<dbReference type="SUPFAM" id="SSF54534">
    <property type="entry name" value="FKBP-like"/>
    <property type="match status" value="1"/>
</dbReference>
<name>A0A2T0X838_9RHOB</name>
<protein>
    <submittedName>
        <fullName evidence="10">Peptidyl-prolyl cis-trans isomerase D</fullName>
    </submittedName>
</protein>
<dbReference type="Proteomes" id="UP000238801">
    <property type="component" value="Unassembled WGS sequence"/>
</dbReference>
<dbReference type="OrthoDB" id="9768393at2"/>
<evidence type="ECO:0000256" key="3">
    <source>
        <dbReference type="ARBA" id="ARBA00022692"/>
    </source>
</evidence>
<dbReference type="InterPro" id="IPR052029">
    <property type="entry name" value="PpiD_chaperone"/>
</dbReference>
<keyword evidence="4 8" id="KW-1133">Transmembrane helix</keyword>
<organism evidence="10 11">
    <name type="scientific">Hasllibacter halocynthiae</name>
    <dbReference type="NCBI Taxonomy" id="595589"/>
    <lineage>
        <taxon>Bacteria</taxon>
        <taxon>Pseudomonadati</taxon>
        <taxon>Pseudomonadota</taxon>
        <taxon>Alphaproteobacteria</taxon>
        <taxon>Rhodobacterales</taxon>
        <taxon>Roseobacteraceae</taxon>
        <taxon>Hasllibacter</taxon>
    </lineage>
</organism>